<evidence type="ECO:0000256" key="3">
    <source>
        <dbReference type="ARBA" id="ARBA00022679"/>
    </source>
</evidence>
<dbReference type="Proteomes" id="UP000885621">
    <property type="component" value="Unassembled WGS sequence"/>
</dbReference>
<gene>
    <name evidence="9" type="ORF">ENO34_03715</name>
</gene>
<accession>A0A831YDZ5</accession>
<dbReference type="GO" id="GO:0005524">
    <property type="term" value="F:ATP binding"/>
    <property type="evidence" value="ECO:0007669"/>
    <property type="project" value="UniProtKB-KW"/>
</dbReference>
<evidence type="ECO:0000256" key="4">
    <source>
        <dbReference type="ARBA" id="ARBA00022741"/>
    </source>
</evidence>
<dbReference type="InterPro" id="IPR005467">
    <property type="entry name" value="His_kinase_dom"/>
</dbReference>
<evidence type="ECO:0000256" key="5">
    <source>
        <dbReference type="ARBA" id="ARBA00022777"/>
    </source>
</evidence>
<dbReference type="SMART" id="SM00387">
    <property type="entry name" value="HATPase_c"/>
    <property type="match status" value="1"/>
</dbReference>
<feature type="domain" description="Histidine kinase" evidence="8">
    <location>
        <begin position="1"/>
        <end position="83"/>
    </location>
</feature>
<keyword evidence="3" id="KW-0808">Transferase</keyword>
<dbReference type="PRINTS" id="PR00344">
    <property type="entry name" value="BCTRLSENSOR"/>
</dbReference>
<dbReference type="EMBL" id="DSFC01000213">
    <property type="protein sequence ID" value="HEV09488.1"/>
    <property type="molecule type" value="Genomic_DNA"/>
</dbReference>
<reference evidence="9" key="1">
    <citation type="journal article" date="2020" name="mSystems">
        <title>Genome- and Community-Level Interaction Insights into Carbon Utilization and Element Cycling Functions of Hydrothermarchaeota in Hydrothermal Sediment.</title>
        <authorList>
            <person name="Zhou Z."/>
            <person name="Liu Y."/>
            <person name="Xu W."/>
            <person name="Pan J."/>
            <person name="Luo Z.H."/>
            <person name="Li M."/>
        </authorList>
    </citation>
    <scope>NUCLEOTIDE SEQUENCE [LARGE SCALE GENOMIC DNA]</scope>
    <source>
        <strain evidence="9">SpSt-1257</strain>
    </source>
</reference>
<keyword evidence="4" id="KW-0547">Nucleotide-binding</keyword>
<evidence type="ECO:0000259" key="8">
    <source>
        <dbReference type="PROSITE" id="PS50109"/>
    </source>
</evidence>
<sequence length="88" mass="9660">IETGISKDPVFSPNMNKVSIKIRDSGKGVPEELLDKIFLPFFTTKSFGSGIGLSSAYSIVKSHKGVLRYIGNSTFEIILPIGKEIERD</sequence>
<dbReference type="InterPro" id="IPR036890">
    <property type="entry name" value="HATPase_C_sf"/>
</dbReference>
<dbReference type="EC" id="2.7.13.3" evidence="2"/>
<comment type="caution">
    <text evidence="9">The sequence shown here is derived from an EMBL/GenBank/DDBJ whole genome shotgun (WGS) entry which is preliminary data.</text>
</comment>
<protein>
    <recommendedName>
        <fullName evidence="2">histidine kinase</fullName>
        <ecNumber evidence="2">2.7.13.3</ecNumber>
    </recommendedName>
</protein>
<dbReference type="Gene3D" id="3.30.565.10">
    <property type="entry name" value="Histidine kinase-like ATPase, C-terminal domain"/>
    <property type="match status" value="1"/>
</dbReference>
<dbReference type="GO" id="GO:0004673">
    <property type="term" value="F:protein histidine kinase activity"/>
    <property type="evidence" value="ECO:0007669"/>
    <property type="project" value="UniProtKB-EC"/>
</dbReference>
<comment type="catalytic activity">
    <reaction evidence="1">
        <text>ATP + protein L-histidine = ADP + protein N-phospho-L-histidine.</text>
        <dbReference type="EC" id="2.7.13.3"/>
    </reaction>
</comment>
<evidence type="ECO:0000256" key="6">
    <source>
        <dbReference type="ARBA" id="ARBA00022840"/>
    </source>
</evidence>
<evidence type="ECO:0000256" key="7">
    <source>
        <dbReference type="ARBA" id="ARBA00023012"/>
    </source>
</evidence>
<name>A0A831YDZ5_9AQUI</name>
<evidence type="ECO:0000256" key="2">
    <source>
        <dbReference type="ARBA" id="ARBA00012438"/>
    </source>
</evidence>
<dbReference type="InterPro" id="IPR004358">
    <property type="entry name" value="Sig_transdc_His_kin-like_C"/>
</dbReference>
<keyword evidence="7" id="KW-0902">Two-component regulatory system</keyword>
<dbReference type="GO" id="GO:0000160">
    <property type="term" value="P:phosphorelay signal transduction system"/>
    <property type="evidence" value="ECO:0007669"/>
    <property type="project" value="UniProtKB-KW"/>
</dbReference>
<dbReference type="SUPFAM" id="SSF55874">
    <property type="entry name" value="ATPase domain of HSP90 chaperone/DNA topoisomerase II/histidine kinase"/>
    <property type="match status" value="1"/>
</dbReference>
<dbReference type="Pfam" id="PF02518">
    <property type="entry name" value="HATPase_c"/>
    <property type="match status" value="1"/>
</dbReference>
<organism evidence="9">
    <name type="scientific">Sulfurihydrogenibium azorense</name>
    <dbReference type="NCBI Taxonomy" id="309806"/>
    <lineage>
        <taxon>Bacteria</taxon>
        <taxon>Pseudomonadati</taxon>
        <taxon>Aquificota</taxon>
        <taxon>Aquificia</taxon>
        <taxon>Aquificales</taxon>
        <taxon>Hydrogenothermaceae</taxon>
        <taxon>Sulfurihydrogenibium</taxon>
    </lineage>
</organism>
<keyword evidence="6" id="KW-0067">ATP-binding</keyword>
<dbReference type="PANTHER" id="PTHR43065">
    <property type="entry name" value="SENSOR HISTIDINE KINASE"/>
    <property type="match status" value="1"/>
</dbReference>
<dbReference type="PANTHER" id="PTHR43065:SF46">
    <property type="entry name" value="C4-DICARBOXYLATE TRANSPORT SENSOR PROTEIN DCTB"/>
    <property type="match status" value="1"/>
</dbReference>
<evidence type="ECO:0000313" key="9">
    <source>
        <dbReference type="EMBL" id="HEV09488.1"/>
    </source>
</evidence>
<dbReference type="PROSITE" id="PS50109">
    <property type="entry name" value="HIS_KIN"/>
    <property type="match status" value="1"/>
</dbReference>
<dbReference type="AlphaFoldDB" id="A0A831YDZ5"/>
<feature type="non-terminal residue" evidence="9">
    <location>
        <position position="1"/>
    </location>
</feature>
<evidence type="ECO:0000256" key="1">
    <source>
        <dbReference type="ARBA" id="ARBA00000085"/>
    </source>
</evidence>
<proteinExistence type="predicted"/>
<dbReference type="InterPro" id="IPR003594">
    <property type="entry name" value="HATPase_dom"/>
</dbReference>
<keyword evidence="5 9" id="KW-0418">Kinase</keyword>